<accession>A0A1H6M9T0</accession>
<dbReference type="CDD" id="cd04301">
    <property type="entry name" value="NAT_SF"/>
    <property type="match status" value="1"/>
</dbReference>
<dbReference type="EMBL" id="CVUD02000251">
    <property type="protein sequence ID" value="SEH94458.1"/>
    <property type="molecule type" value="Genomic_DNA"/>
</dbReference>
<dbReference type="PANTHER" id="PTHR30602:SF12">
    <property type="entry name" value="AMINO-ACID ACETYLTRANSFERASE NAGS1, CHLOROPLASTIC-RELATED"/>
    <property type="match status" value="1"/>
</dbReference>
<evidence type="ECO:0000313" key="6">
    <source>
        <dbReference type="EMBL" id="SEH94458.1"/>
    </source>
</evidence>
<proteinExistence type="predicted"/>
<keyword evidence="3" id="KW-0012">Acyltransferase</keyword>
<dbReference type="Gene3D" id="3.40.630.30">
    <property type="match status" value="1"/>
</dbReference>
<evidence type="ECO:0000256" key="1">
    <source>
        <dbReference type="ARBA" id="ARBA00015231"/>
    </source>
</evidence>
<evidence type="ECO:0000256" key="3">
    <source>
        <dbReference type="ARBA" id="ARBA00023315"/>
    </source>
</evidence>
<dbReference type="SUPFAM" id="SSF55729">
    <property type="entry name" value="Acyl-CoA N-acyltransferases (Nat)"/>
    <property type="match status" value="1"/>
</dbReference>
<evidence type="ECO:0000256" key="4">
    <source>
        <dbReference type="ARBA" id="ARBA00033251"/>
    </source>
</evidence>
<dbReference type="InterPro" id="IPR000182">
    <property type="entry name" value="GNAT_dom"/>
</dbReference>
<feature type="domain" description="N-acetyltransferase" evidence="5">
    <location>
        <begin position="1"/>
        <end position="93"/>
    </location>
</feature>
<dbReference type="PROSITE" id="PS51186">
    <property type="entry name" value="GNAT"/>
    <property type="match status" value="1"/>
</dbReference>
<evidence type="ECO:0000313" key="7">
    <source>
        <dbReference type="Proteomes" id="UP000198559"/>
    </source>
</evidence>
<evidence type="ECO:0000256" key="2">
    <source>
        <dbReference type="ARBA" id="ARBA00022679"/>
    </source>
</evidence>
<organism evidence="6 7">
    <name type="scientific">Bathymodiolus azoricus thioautotrophic gill symbiont</name>
    <dbReference type="NCBI Taxonomy" id="235205"/>
    <lineage>
        <taxon>Bacteria</taxon>
        <taxon>Pseudomonadati</taxon>
        <taxon>Pseudomonadota</taxon>
        <taxon>Gammaproteobacteria</taxon>
        <taxon>sulfur-oxidizing symbionts</taxon>
    </lineage>
</organism>
<keyword evidence="2" id="KW-0808">Transferase</keyword>
<dbReference type="GO" id="GO:0004042">
    <property type="term" value="F:L-glutamate N-acetyltransferase activity"/>
    <property type="evidence" value="ECO:0007669"/>
    <property type="project" value="InterPro"/>
</dbReference>
<dbReference type="PANTHER" id="PTHR30602">
    <property type="entry name" value="AMINO-ACID ACETYLTRANSFERASE"/>
    <property type="match status" value="1"/>
</dbReference>
<gene>
    <name evidence="6" type="ORF">BAZSYMB_SCAFFOLD00024_7</name>
</gene>
<dbReference type="STRING" id="235205.BAZSYMB_SCAFFOLD00024_7"/>
<evidence type="ECO:0000259" key="5">
    <source>
        <dbReference type="PROSITE" id="PS51186"/>
    </source>
</evidence>
<name>A0A1H6M9T0_9GAMM</name>
<dbReference type="InterPro" id="IPR016181">
    <property type="entry name" value="Acyl_CoA_acyltransferase"/>
</dbReference>
<reference evidence="7" key="1">
    <citation type="submission" date="2016-06" db="EMBL/GenBank/DDBJ databases">
        <authorList>
            <person name="Petersen J."/>
            <person name="Sayavedra L."/>
        </authorList>
    </citation>
    <scope>NUCLEOTIDE SEQUENCE [LARGE SCALE GENOMIC DNA]</scope>
    <source>
        <strain evidence="7">BazSymB</strain>
    </source>
</reference>
<dbReference type="AlphaFoldDB" id="A0A1H6M9T0"/>
<sequence>MNTAQKILELIAPFVKEDKILPRTYAQINDNINDFVLLEQSGELVACVGLKNSQEGGMGEIYALAVSEKVQNQGISTKLLNKVMQKALADNFF</sequence>
<dbReference type="Proteomes" id="UP000198559">
    <property type="component" value="Unassembled WGS sequence"/>
</dbReference>
<dbReference type="Pfam" id="PF00583">
    <property type="entry name" value="Acetyltransf_1"/>
    <property type="match status" value="1"/>
</dbReference>
<dbReference type="GO" id="GO:0005737">
    <property type="term" value="C:cytoplasm"/>
    <property type="evidence" value="ECO:0007669"/>
    <property type="project" value="InterPro"/>
</dbReference>
<dbReference type="InterPro" id="IPR010167">
    <property type="entry name" value="NH2A_AcTrfase"/>
</dbReference>
<dbReference type="GO" id="GO:0006526">
    <property type="term" value="P:L-arginine biosynthetic process"/>
    <property type="evidence" value="ECO:0007669"/>
    <property type="project" value="InterPro"/>
</dbReference>
<protein>
    <recommendedName>
        <fullName evidence="1">Amino-acid acetyltransferase</fullName>
    </recommendedName>
    <alternativeName>
        <fullName evidence="4">N-acetylglutamate synthase</fullName>
    </alternativeName>
</protein>